<evidence type="ECO:0000313" key="3">
    <source>
        <dbReference type="Proteomes" id="UP000308901"/>
    </source>
</evidence>
<name>A0A5R8Y179_9BACT</name>
<organism evidence="2 3">
    <name type="scientific">Arcobacter arenosus</name>
    <dbReference type="NCBI Taxonomy" id="2576037"/>
    <lineage>
        <taxon>Bacteria</taxon>
        <taxon>Pseudomonadati</taxon>
        <taxon>Campylobacterota</taxon>
        <taxon>Epsilonproteobacteria</taxon>
        <taxon>Campylobacterales</taxon>
        <taxon>Arcobacteraceae</taxon>
        <taxon>Arcobacter</taxon>
    </lineage>
</organism>
<reference evidence="2 3" key="1">
    <citation type="submission" date="2019-05" db="EMBL/GenBank/DDBJ databases">
        <title>Arcobacter sp. nov., isolated from sea sediment.</title>
        <authorList>
            <person name="Kim W."/>
        </authorList>
    </citation>
    <scope>NUCLEOTIDE SEQUENCE [LARGE SCALE GENOMIC DNA]</scope>
    <source>
        <strain evidence="2 3">CAU 1517</strain>
    </source>
</reference>
<protein>
    <recommendedName>
        <fullName evidence="4">DUF411 domain-containing protein</fullName>
    </recommendedName>
</protein>
<dbReference type="AlphaFoldDB" id="A0A5R8Y179"/>
<keyword evidence="3" id="KW-1185">Reference proteome</keyword>
<evidence type="ECO:0008006" key="4">
    <source>
        <dbReference type="Google" id="ProtNLM"/>
    </source>
</evidence>
<proteinExistence type="predicted"/>
<dbReference type="Pfam" id="PF04214">
    <property type="entry name" value="DUF411"/>
    <property type="match status" value="1"/>
</dbReference>
<evidence type="ECO:0000256" key="1">
    <source>
        <dbReference type="SAM" id="SignalP"/>
    </source>
</evidence>
<dbReference type="OrthoDB" id="14727at2"/>
<dbReference type="InterPro" id="IPR007332">
    <property type="entry name" value="DUF411"/>
</dbReference>
<dbReference type="EMBL" id="VANU01000003">
    <property type="protein sequence ID" value="TLP38322.1"/>
    <property type="molecule type" value="Genomic_DNA"/>
</dbReference>
<evidence type="ECO:0000313" key="2">
    <source>
        <dbReference type="EMBL" id="TLP38322.1"/>
    </source>
</evidence>
<keyword evidence="1" id="KW-0732">Signal</keyword>
<accession>A0A5R8Y179</accession>
<dbReference type="Proteomes" id="UP000308901">
    <property type="component" value="Unassembled WGS sequence"/>
</dbReference>
<dbReference type="RefSeq" id="WP_138152316.1">
    <property type="nucleotide sequence ID" value="NZ_VANU01000003.1"/>
</dbReference>
<sequence length="131" mass="14978">MKILAFCLLTVSLFASDLKLQVFQPPTSTCPKSWFTDMKKVANEVDIITVMNVKNLKRQIGIPYDIQSCNTSIMGDYVFEGNVPYQAIKDFLKEKPKNAIGLSLPAYENDKTPKTVYILFEDKSYKEYGKY</sequence>
<feature type="chain" id="PRO_5024357709" description="DUF411 domain-containing protein" evidence="1">
    <location>
        <begin position="16"/>
        <end position="131"/>
    </location>
</feature>
<gene>
    <name evidence="2" type="ORF">FDK22_07560</name>
</gene>
<feature type="signal peptide" evidence="1">
    <location>
        <begin position="1"/>
        <end position="15"/>
    </location>
</feature>
<comment type="caution">
    <text evidence="2">The sequence shown here is derived from an EMBL/GenBank/DDBJ whole genome shotgun (WGS) entry which is preliminary data.</text>
</comment>